<dbReference type="EMBL" id="CDMY01000149">
    <property type="protein sequence ID" value="CEL93254.1"/>
    <property type="molecule type" value="Genomic_DNA"/>
</dbReference>
<dbReference type="InterPro" id="IPR001932">
    <property type="entry name" value="PPM-type_phosphatase-like_dom"/>
</dbReference>
<dbReference type="SUPFAM" id="SSF81606">
    <property type="entry name" value="PP2C-like"/>
    <property type="match status" value="1"/>
</dbReference>
<evidence type="ECO:0000256" key="3">
    <source>
        <dbReference type="ARBA" id="ARBA00022801"/>
    </source>
</evidence>
<comment type="subcellular location">
    <subcellularLocation>
        <location evidence="1">Membrane</location>
        <topology evidence="1">Peripheral membrane protein</topology>
    </subcellularLocation>
</comment>
<keyword evidence="2" id="KW-0479">Metal-binding</keyword>
<dbReference type="InterPro" id="IPR000222">
    <property type="entry name" value="PP2C_BS"/>
</dbReference>
<reference evidence="7 8" key="1">
    <citation type="submission" date="2014-11" db="EMBL/GenBank/DDBJ databases">
        <authorList>
            <person name="Zhu J."/>
            <person name="Qi W."/>
            <person name="Song R."/>
        </authorList>
    </citation>
    <scope>NUCLEOTIDE SEQUENCE [LARGE SCALE GENOMIC DNA]</scope>
</reference>
<dbReference type="OrthoDB" id="10264738at2759"/>
<evidence type="ECO:0000313" key="7">
    <source>
        <dbReference type="EMBL" id="CEL93254.1"/>
    </source>
</evidence>
<dbReference type="InterPro" id="IPR015655">
    <property type="entry name" value="PP2C"/>
</dbReference>
<feature type="domain" description="PPM-type phosphatase" evidence="6">
    <location>
        <begin position="71"/>
        <end position="387"/>
    </location>
</feature>
<dbReference type="Proteomes" id="UP000041254">
    <property type="component" value="Unassembled WGS sequence"/>
</dbReference>
<organism evidence="7 8">
    <name type="scientific">Vitrella brassicaformis (strain CCMP3155)</name>
    <dbReference type="NCBI Taxonomy" id="1169540"/>
    <lineage>
        <taxon>Eukaryota</taxon>
        <taxon>Sar</taxon>
        <taxon>Alveolata</taxon>
        <taxon>Colpodellida</taxon>
        <taxon>Vitrellaceae</taxon>
        <taxon>Vitrella</taxon>
    </lineage>
</organism>
<dbReference type="InterPro" id="IPR036457">
    <property type="entry name" value="PPM-type-like_dom_sf"/>
</dbReference>
<dbReference type="GO" id="GO:0046872">
    <property type="term" value="F:metal ion binding"/>
    <property type="evidence" value="ECO:0007669"/>
    <property type="project" value="UniProtKB-KW"/>
</dbReference>
<dbReference type="PANTHER" id="PTHR47992">
    <property type="entry name" value="PROTEIN PHOSPHATASE"/>
    <property type="match status" value="1"/>
</dbReference>
<evidence type="ECO:0000259" key="6">
    <source>
        <dbReference type="PROSITE" id="PS51746"/>
    </source>
</evidence>
<dbReference type="InParanoid" id="A0A0G4ECI5"/>
<dbReference type="STRING" id="1169540.A0A0G4ECI5"/>
<keyword evidence="3 5" id="KW-0378">Hydrolase</keyword>
<evidence type="ECO:0000256" key="4">
    <source>
        <dbReference type="ARBA" id="ARBA00022912"/>
    </source>
</evidence>
<gene>
    <name evidence="7" type="ORF">Vbra_7018</name>
</gene>
<dbReference type="SMART" id="SM00332">
    <property type="entry name" value="PP2Cc"/>
    <property type="match status" value="1"/>
</dbReference>
<accession>A0A0G4ECI5</accession>
<dbReference type="PROSITE" id="PS01032">
    <property type="entry name" value="PPM_1"/>
    <property type="match status" value="1"/>
</dbReference>
<evidence type="ECO:0000313" key="8">
    <source>
        <dbReference type="Proteomes" id="UP000041254"/>
    </source>
</evidence>
<proteinExistence type="inferred from homology"/>
<dbReference type="GO" id="GO:0016020">
    <property type="term" value="C:membrane"/>
    <property type="evidence" value="ECO:0007669"/>
    <property type="project" value="UniProtKB-SubCell"/>
</dbReference>
<dbReference type="PhylomeDB" id="A0A0G4ECI5"/>
<keyword evidence="4 5" id="KW-0904">Protein phosphatase</keyword>
<evidence type="ECO:0000256" key="5">
    <source>
        <dbReference type="RuleBase" id="RU003465"/>
    </source>
</evidence>
<evidence type="ECO:0000256" key="1">
    <source>
        <dbReference type="ARBA" id="ARBA00004170"/>
    </source>
</evidence>
<sequence>MGNGAAGRCGVDFQPQYQYFQPSPPPSPGRSSRDPWSLDFECVRGELSDENLLQRSGQQKQVCRVGEIQLSVGWSCVKGYKPNNPVLPNQDDFLIARIGEDAVYAVFDGHGDLGHVISHATKMFFSRVLHDRAHLWRQGWRHGKEYVVKLMDQLFRECQEYLVTAYPMETEWSGTTATVIIHYRAPKILCVAHVGDSRAVLLNPRRTPAAAHPYVGYMFGGMPLQPWEAQELTADHNPSNPNERRRIHHEGGMVTLDGERLAIHPPSQPTHCSSGSMLGTLFPRCQSFVGSPTLSLSRSLGDTNMQSKGLSYRPDVALVNCMEGSMLVVCTDGVWTHIRTPEAAELVAAYSSLQGIQDASNNIVGVAWERWRMNPYVDDITSIVAYIT</sequence>
<dbReference type="Gene3D" id="3.60.40.10">
    <property type="entry name" value="PPM-type phosphatase domain"/>
    <property type="match status" value="1"/>
</dbReference>
<dbReference type="PROSITE" id="PS51746">
    <property type="entry name" value="PPM_2"/>
    <property type="match status" value="1"/>
</dbReference>
<dbReference type="CDD" id="cd00143">
    <property type="entry name" value="PP2Cc"/>
    <property type="match status" value="1"/>
</dbReference>
<protein>
    <recommendedName>
        <fullName evidence="6">PPM-type phosphatase domain-containing protein</fullName>
    </recommendedName>
</protein>
<evidence type="ECO:0000256" key="2">
    <source>
        <dbReference type="ARBA" id="ARBA00022723"/>
    </source>
</evidence>
<dbReference type="VEuPathDB" id="CryptoDB:Vbra_7018"/>
<name>A0A0G4ECI5_VITBC</name>
<keyword evidence="8" id="KW-1185">Reference proteome</keyword>
<dbReference type="GO" id="GO:0004722">
    <property type="term" value="F:protein serine/threonine phosphatase activity"/>
    <property type="evidence" value="ECO:0007669"/>
    <property type="project" value="InterPro"/>
</dbReference>
<dbReference type="AlphaFoldDB" id="A0A0G4ECI5"/>
<dbReference type="Pfam" id="PF00481">
    <property type="entry name" value="PP2C"/>
    <property type="match status" value="1"/>
</dbReference>
<comment type="similarity">
    <text evidence="5">Belongs to the PP2C family.</text>
</comment>